<accession>A0ABX5IMX2</accession>
<comment type="caution">
    <text evidence="2">The sequence shown here is derived from an EMBL/GenBank/DDBJ whole genome shotgun (WGS) entry which is preliminary data.</text>
</comment>
<feature type="transmembrane region" description="Helical" evidence="1">
    <location>
        <begin position="6"/>
        <end position="31"/>
    </location>
</feature>
<keyword evidence="1" id="KW-0812">Transmembrane</keyword>
<keyword evidence="3" id="KW-1185">Reference proteome</keyword>
<evidence type="ECO:0000256" key="1">
    <source>
        <dbReference type="SAM" id="Phobius"/>
    </source>
</evidence>
<organism evidence="2 3">
    <name type="scientific">Staphylococcus succinus</name>
    <dbReference type="NCBI Taxonomy" id="61015"/>
    <lineage>
        <taxon>Bacteria</taxon>
        <taxon>Bacillati</taxon>
        <taxon>Bacillota</taxon>
        <taxon>Bacilli</taxon>
        <taxon>Bacillales</taxon>
        <taxon>Staphylococcaceae</taxon>
        <taxon>Staphylococcus</taxon>
    </lineage>
</organism>
<evidence type="ECO:0008006" key="4">
    <source>
        <dbReference type="Google" id="ProtNLM"/>
    </source>
</evidence>
<reference evidence="2 3" key="1">
    <citation type="journal article" date="2016" name="Front. Microbiol.">
        <title>Comprehensive Phylogenetic Analysis of Bovine Non-aureus Staphylococci Species Based on Whole-Genome Sequencing.</title>
        <authorList>
            <person name="Naushad S."/>
            <person name="Barkema H.W."/>
            <person name="Luby C."/>
            <person name="Condas L.A."/>
            <person name="Nobrega D.B."/>
            <person name="Carson D.A."/>
            <person name="De Buck J."/>
        </authorList>
    </citation>
    <scope>NUCLEOTIDE SEQUENCE [LARGE SCALE GENOMIC DNA]</scope>
    <source>
        <strain evidence="2 3">SNUC 1084</strain>
    </source>
</reference>
<sequence>MVDNEITYLTVKQIITLALSGLFTAFIIPLLKEVYQKLRNGKNSDVLGDAITIFASPFIIYMILAMINIGILFSIDKCNNSWILDILILIGFISTGLFTIFIPLSYARNYILIKNKFYLFQRNFRIFELLKKGVDLTSENRFKIQSNIPSIEEINTSTSGKYKIEYQKYYDNKEDIYFTEAIYMNKNPFTRFRIIVPKKLIILCILSFLIYILQIILAFCFGPSDLQTWILVIWIIVKYWVNFMISIRITGIIEKDNEKERYVGFYRENNLV</sequence>
<keyword evidence="1" id="KW-0472">Membrane</keyword>
<dbReference type="EMBL" id="PZFR01000085">
    <property type="protein sequence ID" value="PTI67340.1"/>
    <property type="molecule type" value="Genomic_DNA"/>
</dbReference>
<feature type="transmembrane region" description="Helical" evidence="1">
    <location>
        <begin position="226"/>
        <end position="245"/>
    </location>
</feature>
<keyword evidence="1" id="KW-1133">Transmembrane helix</keyword>
<protein>
    <recommendedName>
        <fullName evidence="4">DUF443 domain-containing protein</fullName>
    </recommendedName>
</protein>
<feature type="transmembrane region" description="Helical" evidence="1">
    <location>
        <begin position="51"/>
        <end position="75"/>
    </location>
</feature>
<evidence type="ECO:0000313" key="3">
    <source>
        <dbReference type="Proteomes" id="UP000240859"/>
    </source>
</evidence>
<feature type="transmembrane region" description="Helical" evidence="1">
    <location>
        <begin position="200"/>
        <end position="220"/>
    </location>
</feature>
<dbReference type="Proteomes" id="UP000240859">
    <property type="component" value="Unassembled WGS sequence"/>
</dbReference>
<name>A0ABX5IMX2_9STAP</name>
<evidence type="ECO:0000313" key="2">
    <source>
        <dbReference type="EMBL" id="PTI67340.1"/>
    </source>
</evidence>
<gene>
    <name evidence="2" type="ORF">BU057_10845</name>
</gene>
<dbReference type="RefSeq" id="WP_107601209.1">
    <property type="nucleotide sequence ID" value="NZ_JBOIMJ010000007.1"/>
</dbReference>
<feature type="transmembrane region" description="Helical" evidence="1">
    <location>
        <begin position="81"/>
        <end position="106"/>
    </location>
</feature>
<proteinExistence type="predicted"/>